<evidence type="ECO:0000313" key="2">
    <source>
        <dbReference type="EMBL" id="SPP63102.1"/>
    </source>
</evidence>
<dbReference type="Proteomes" id="UP000248168">
    <property type="component" value="Unassembled WGS sequence"/>
</dbReference>
<gene>
    <name evidence="2" type="ORF">NITLEN_10188</name>
</gene>
<dbReference type="InParanoid" id="A0A330L2L6"/>
<reference evidence="3" key="1">
    <citation type="submission" date="2018-04" db="EMBL/GenBank/DDBJ databases">
        <authorList>
            <person name="Lucker S."/>
            <person name="Sakoula D."/>
        </authorList>
    </citation>
    <scope>NUCLEOTIDE SEQUENCE [LARGE SCALE GENOMIC DNA]</scope>
</reference>
<proteinExistence type="predicted"/>
<sequence length="61" mass="7072">MRPAWNPTASEWPWSRERHGYVVHYLKEPGAKAVVFDLLFLEPDRLGEEFDAVVAEEMRAA</sequence>
<organism evidence="2 3">
    <name type="scientific">Nitrospira lenta</name>
    <dbReference type="NCBI Taxonomy" id="1436998"/>
    <lineage>
        <taxon>Bacteria</taxon>
        <taxon>Pseudomonadati</taxon>
        <taxon>Nitrospirota</taxon>
        <taxon>Nitrospiria</taxon>
        <taxon>Nitrospirales</taxon>
        <taxon>Nitrospiraceae</taxon>
        <taxon>Nitrospira</taxon>
    </lineage>
</organism>
<name>A0A330L2L6_9BACT</name>
<protein>
    <recommendedName>
        <fullName evidence="1">CHASE2 domain-containing protein</fullName>
    </recommendedName>
</protein>
<dbReference type="AlphaFoldDB" id="A0A330L2L6"/>
<feature type="domain" description="CHASE2" evidence="1">
    <location>
        <begin position="10"/>
        <end position="56"/>
    </location>
</feature>
<accession>A0A330L2L6</accession>
<dbReference type="EMBL" id="OUNR01000001">
    <property type="protein sequence ID" value="SPP63102.1"/>
    <property type="molecule type" value="Genomic_DNA"/>
</dbReference>
<keyword evidence="3" id="KW-1185">Reference proteome</keyword>
<evidence type="ECO:0000313" key="3">
    <source>
        <dbReference type="Proteomes" id="UP000248168"/>
    </source>
</evidence>
<evidence type="ECO:0000259" key="1">
    <source>
        <dbReference type="Pfam" id="PF05226"/>
    </source>
</evidence>
<dbReference type="Pfam" id="PF05226">
    <property type="entry name" value="CHASE2"/>
    <property type="match status" value="1"/>
</dbReference>
<dbReference type="InterPro" id="IPR007890">
    <property type="entry name" value="CHASE2"/>
</dbReference>